<dbReference type="PANTHER" id="PTHR33480:SF1">
    <property type="entry name" value="TYR RECOMBINASE DOMAIN-CONTAINING PROTEIN"/>
    <property type="match status" value="1"/>
</dbReference>
<keyword evidence="3" id="KW-1185">Reference proteome</keyword>
<dbReference type="AlphaFoldDB" id="A0A151IYD9"/>
<dbReference type="EMBL" id="KQ980771">
    <property type="protein sequence ID" value="KYN13287.1"/>
    <property type="molecule type" value="Genomic_DNA"/>
</dbReference>
<dbReference type="STRING" id="471704.A0A151IYD9"/>
<organism evidence="2 3">
    <name type="scientific">Trachymyrmex cornetzi</name>
    <dbReference type="NCBI Taxonomy" id="471704"/>
    <lineage>
        <taxon>Eukaryota</taxon>
        <taxon>Metazoa</taxon>
        <taxon>Ecdysozoa</taxon>
        <taxon>Arthropoda</taxon>
        <taxon>Hexapoda</taxon>
        <taxon>Insecta</taxon>
        <taxon>Pterygota</taxon>
        <taxon>Neoptera</taxon>
        <taxon>Endopterygota</taxon>
        <taxon>Hymenoptera</taxon>
        <taxon>Apocrita</taxon>
        <taxon>Aculeata</taxon>
        <taxon>Formicoidea</taxon>
        <taxon>Formicidae</taxon>
        <taxon>Myrmicinae</taxon>
        <taxon>Trachymyrmex</taxon>
    </lineage>
</organism>
<protein>
    <submittedName>
        <fullName evidence="2">Uncharacterized protein</fullName>
    </submittedName>
</protein>
<dbReference type="PANTHER" id="PTHR33480">
    <property type="entry name" value="SET DOMAIN-CONTAINING PROTEIN-RELATED"/>
    <property type="match status" value="1"/>
</dbReference>
<feature type="region of interest" description="Disordered" evidence="1">
    <location>
        <begin position="116"/>
        <end position="141"/>
    </location>
</feature>
<evidence type="ECO:0000313" key="2">
    <source>
        <dbReference type="EMBL" id="KYN13287.1"/>
    </source>
</evidence>
<gene>
    <name evidence="2" type="ORF">ALC57_14528</name>
</gene>
<reference evidence="2 3" key="1">
    <citation type="submission" date="2015-09" db="EMBL/GenBank/DDBJ databases">
        <title>Trachymyrmex cornetzi WGS genome.</title>
        <authorList>
            <person name="Nygaard S."/>
            <person name="Hu H."/>
            <person name="Boomsma J."/>
            <person name="Zhang G."/>
        </authorList>
    </citation>
    <scope>NUCLEOTIDE SEQUENCE [LARGE SCALE GENOMIC DNA]</scope>
    <source>
        <strain evidence="2">Tcor2-1</strain>
        <tissue evidence="2">Whole body</tissue>
    </source>
</reference>
<dbReference type="Proteomes" id="UP000078492">
    <property type="component" value="Unassembled WGS sequence"/>
</dbReference>
<sequence length="441" mass="50654">MPISKGQHIKESNSHKSSSIIHQNLSTDSNMSVENSAPPSSATEIANFIGDDWLKDLSVDSSNPKENVSNIEKHVIESSDDIIENEQESRTQIANSSLKKNIDNTNETFSTEMINSIDSGHKNTSSDYIPSNNSTSMNESKSLSYDSDLPIKNDTLSIDVHNVLVPNSKNENKSYSLKQYFCPYCKKLQKKFALHLELKHKNITDVSKFMHFPKCNSERRKIIEKIRKYGNYLHNTDANLNTGTLILCRRPQAKFNNTVEDYVCCKFCKGFFSKRTLRIHYAKYNLKHEKGKKGQFIEGKQLMGYAHSRANDIMRRKIIPSFNDDNISKSIKYDELLILFGNKLCDTYTHSHQYDMIRNYLRLLGRFKLAIKGINNQISDFASIFHPKYYDDVIKAVKICANYNSELQIFQTPYNATTLGTLFKKCVLYSLKNFKNIITSM</sequence>
<accession>A0A151IYD9</accession>
<name>A0A151IYD9_9HYME</name>
<evidence type="ECO:0000313" key="3">
    <source>
        <dbReference type="Proteomes" id="UP000078492"/>
    </source>
</evidence>
<evidence type="ECO:0000256" key="1">
    <source>
        <dbReference type="SAM" id="MobiDB-lite"/>
    </source>
</evidence>
<proteinExistence type="predicted"/>
<feature type="region of interest" description="Disordered" evidence="1">
    <location>
        <begin position="1"/>
        <end position="21"/>
    </location>
</feature>